<evidence type="ECO:0000313" key="6">
    <source>
        <dbReference type="Proteomes" id="UP000502248"/>
    </source>
</evidence>
<dbReference type="Gene3D" id="2.40.50.140">
    <property type="entry name" value="Nucleic acid-binding proteins"/>
    <property type="match status" value="1"/>
</dbReference>
<dbReference type="Gene3D" id="3.30.470.30">
    <property type="entry name" value="DNA ligase/mRNA capping enzyme"/>
    <property type="match status" value="1"/>
</dbReference>
<keyword evidence="6" id="KW-1185">Reference proteome</keyword>
<dbReference type="InterPro" id="IPR012340">
    <property type="entry name" value="NA-bd_OB-fold"/>
</dbReference>
<dbReference type="GO" id="GO:0006310">
    <property type="term" value="P:DNA recombination"/>
    <property type="evidence" value="ECO:0007669"/>
    <property type="project" value="InterPro"/>
</dbReference>
<feature type="domain" description="ATP-dependent DNA ligase family profile" evidence="4">
    <location>
        <begin position="103"/>
        <end position="241"/>
    </location>
</feature>
<evidence type="ECO:0000259" key="4">
    <source>
        <dbReference type="PROSITE" id="PS50160"/>
    </source>
</evidence>
<dbReference type="GO" id="GO:0006281">
    <property type="term" value="P:DNA repair"/>
    <property type="evidence" value="ECO:0007669"/>
    <property type="project" value="InterPro"/>
</dbReference>
<sequence length="284" mass="33268">MFVSPMPLVERDTPFDDERYIFEPKIDGHRLILSMENGIARLYTRHNHEVTSRYPELLRVPILDNTDVVLDGEVACLNPATGTIDYESMIERYKLRKPMSIREAAIRQPVHYFVFDILRYEGQDLRSTPLVERKKILERALSSNRYMSPLLYVEGTGIDLFETIRRSRLEGIVAKAKSRSYVDGEDVSWMKIMNYERAVFQIAGYRKNQFGWLLRYQDRNVGILEQGVPSAHKNAFYGVSKSLKKDEDRDFVYVEPSIQARVRFRHWTREGTLRSPEFVDFVVS</sequence>
<evidence type="ECO:0000256" key="2">
    <source>
        <dbReference type="ARBA" id="ARBA00022598"/>
    </source>
</evidence>
<dbReference type="Pfam" id="PF01068">
    <property type="entry name" value="DNA_ligase_A_M"/>
    <property type="match status" value="1"/>
</dbReference>
<dbReference type="InterPro" id="IPR012310">
    <property type="entry name" value="DNA_ligase_ATP-dep_cent"/>
</dbReference>
<reference evidence="5 6" key="1">
    <citation type="submission" date="2020-04" db="EMBL/GenBank/DDBJ databases">
        <title>Genome sequencing of novel species.</title>
        <authorList>
            <person name="Heo J."/>
            <person name="Kim S.-J."/>
            <person name="Kim J.-S."/>
            <person name="Hong S.-B."/>
            <person name="Kwon S.-W."/>
        </authorList>
    </citation>
    <scope>NUCLEOTIDE SEQUENCE [LARGE SCALE GENOMIC DNA]</scope>
    <source>
        <strain evidence="5 6">MFER-1</strain>
    </source>
</reference>
<proteinExistence type="inferred from homology"/>
<gene>
    <name evidence="5" type="ORF">HH215_34750</name>
</gene>
<dbReference type="Gene3D" id="3.30.1490.70">
    <property type="match status" value="1"/>
</dbReference>
<evidence type="ECO:0000256" key="1">
    <source>
        <dbReference type="ARBA" id="ARBA00007572"/>
    </source>
</evidence>
<dbReference type="KEGG" id="cheb:HH215_34750"/>
<dbReference type="PANTHER" id="PTHR45674:SF4">
    <property type="entry name" value="DNA LIGASE 1"/>
    <property type="match status" value="1"/>
</dbReference>
<dbReference type="Proteomes" id="UP000502248">
    <property type="component" value="Chromosome"/>
</dbReference>
<dbReference type="GO" id="GO:0005524">
    <property type="term" value="F:ATP binding"/>
    <property type="evidence" value="ECO:0007669"/>
    <property type="project" value="InterPro"/>
</dbReference>
<evidence type="ECO:0000313" key="5">
    <source>
        <dbReference type="EMBL" id="QJD87850.1"/>
    </source>
</evidence>
<dbReference type="PROSITE" id="PS50160">
    <property type="entry name" value="DNA_LIGASE_A3"/>
    <property type="match status" value="1"/>
</dbReference>
<evidence type="ECO:0000256" key="3">
    <source>
        <dbReference type="ARBA" id="ARBA00034003"/>
    </source>
</evidence>
<name>A0A7Z2VRK5_9BACL</name>
<dbReference type="InterPro" id="IPR050191">
    <property type="entry name" value="ATP-dep_DNA_ligase"/>
</dbReference>
<dbReference type="GO" id="GO:0003910">
    <property type="term" value="F:DNA ligase (ATP) activity"/>
    <property type="evidence" value="ECO:0007669"/>
    <property type="project" value="UniProtKB-EC"/>
</dbReference>
<comment type="catalytic activity">
    <reaction evidence="3">
        <text>ATP + (deoxyribonucleotide)n-3'-hydroxyl + 5'-phospho-(deoxyribonucleotide)m = (deoxyribonucleotide)n+m + AMP + diphosphate.</text>
        <dbReference type="EC" id="6.5.1.1"/>
    </reaction>
</comment>
<accession>A0A7Z2VRK5</accession>
<dbReference type="AlphaFoldDB" id="A0A7Z2VRK5"/>
<dbReference type="SUPFAM" id="SSF56091">
    <property type="entry name" value="DNA ligase/mRNA capping enzyme, catalytic domain"/>
    <property type="match status" value="1"/>
</dbReference>
<protein>
    <submittedName>
        <fullName evidence="5">ATP-dependent DNA ligase</fullName>
    </submittedName>
</protein>
<organism evidence="5 6">
    <name type="scientific">Cohnella herbarum</name>
    <dbReference type="NCBI Taxonomy" id="2728023"/>
    <lineage>
        <taxon>Bacteria</taxon>
        <taxon>Bacillati</taxon>
        <taxon>Bacillota</taxon>
        <taxon>Bacilli</taxon>
        <taxon>Bacillales</taxon>
        <taxon>Paenibacillaceae</taxon>
        <taxon>Cohnella</taxon>
    </lineage>
</organism>
<comment type="similarity">
    <text evidence="1">Belongs to the ATP-dependent DNA ligase family.</text>
</comment>
<dbReference type="SUPFAM" id="SSF50249">
    <property type="entry name" value="Nucleic acid-binding proteins"/>
    <property type="match status" value="1"/>
</dbReference>
<dbReference type="PANTHER" id="PTHR45674">
    <property type="entry name" value="DNA LIGASE 1/3 FAMILY MEMBER"/>
    <property type="match status" value="1"/>
</dbReference>
<dbReference type="EMBL" id="CP051680">
    <property type="protein sequence ID" value="QJD87850.1"/>
    <property type="molecule type" value="Genomic_DNA"/>
</dbReference>
<keyword evidence="2 5" id="KW-0436">Ligase</keyword>